<dbReference type="InterPro" id="IPR000412">
    <property type="entry name" value="ABC_2_transport"/>
</dbReference>
<comment type="similarity">
    <text evidence="6">Belongs to the ABC-2 integral membrane protein family.</text>
</comment>
<feature type="domain" description="ABC transmembrane type-2" evidence="7">
    <location>
        <begin position="27"/>
        <end position="261"/>
    </location>
</feature>
<feature type="transmembrane region" description="Helical" evidence="6">
    <location>
        <begin position="143"/>
        <end position="165"/>
    </location>
</feature>
<gene>
    <name evidence="8" type="ORF">EV186_109129</name>
</gene>
<keyword evidence="2 6" id="KW-0812">Transmembrane</keyword>
<dbReference type="GO" id="GO:0140359">
    <property type="term" value="F:ABC-type transporter activity"/>
    <property type="evidence" value="ECO:0007669"/>
    <property type="project" value="InterPro"/>
</dbReference>
<dbReference type="PIRSF" id="PIRSF006648">
    <property type="entry name" value="DrrB"/>
    <property type="match status" value="1"/>
</dbReference>
<dbReference type="InterPro" id="IPR051784">
    <property type="entry name" value="Nod_factor_ABC_transporter"/>
</dbReference>
<accession>A0A4R6RX97</accession>
<evidence type="ECO:0000256" key="6">
    <source>
        <dbReference type="RuleBase" id="RU361157"/>
    </source>
</evidence>
<evidence type="ECO:0000313" key="9">
    <source>
        <dbReference type="Proteomes" id="UP000295444"/>
    </source>
</evidence>
<keyword evidence="9" id="KW-1185">Reference proteome</keyword>
<keyword evidence="3 6" id="KW-1133">Transmembrane helix</keyword>
<dbReference type="PROSITE" id="PS51012">
    <property type="entry name" value="ABC_TM2"/>
    <property type="match status" value="1"/>
</dbReference>
<protein>
    <recommendedName>
        <fullName evidence="6">Transport permease protein</fullName>
    </recommendedName>
</protein>
<evidence type="ECO:0000256" key="2">
    <source>
        <dbReference type="ARBA" id="ARBA00022692"/>
    </source>
</evidence>
<dbReference type="RefSeq" id="WP_133853920.1">
    <property type="nucleotide sequence ID" value="NZ_SNXZ01000009.1"/>
</dbReference>
<dbReference type="InterPro" id="IPR047817">
    <property type="entry name" value="ABC2_TM_bact-type"/>
</dbReference>
<comment type="caution">
    <text evidence="8">The sequence shown here is derived from an EMBL/GenBank/DDBJ whole genome shotgun (WGS) entry which is preliminary data.</text>
</comment>
<reference evidence="8 9" key="1">
    <citation type="submission" date="2019-03" db="EMBL/GenBank/DDBJ databases">
        <title>Genomic Encyclopedia of Type Strains, Phase IV (KMG-IV): sequencing the most valuable type-strain genomes for metagenomic binning, comparative biology and taxonomic classification.</title>
        <authorList>
            <person name="Goeker M."/>
        </authorList>
    </citation>
    <scope>NUCLEOTIDE SEQUENCE [LARGE SCALE GENOMIC DNA]</scope>
    <source>
        <strain evidence="8 9">DSM 45361</strain>
    </source>
</reference>
<feature type="transmembrane region" description="Helical" evidence="6">
    <location>
        <begin position="25"/>
        <end position="47"/>
    </location>
</feature>
<dbReference type="PANTHER" id="PTHR43229">
    <property type="entry name" value="NODULATION PROTEIN J"/>
    <property type="match status" value="1"/>
</dbReference>
<dbReference type="AlphaFoldDB" id="A0A4R6RX97"/>
<evidence type="ECO:0000256" key="3">
    <source>
        <dbReference type="ARBA" id="ARBA00022989"/>
    </source>
</evidence>
<evidence type="ECO:0000259" key="7">
    <source>
        <dbReference type="PROSITE" id="PS51012"/>
    </source>
</evidence>
<dbReference type="PANTHER" id="PTHR43229:SF2">
    <property type="entry name" value="NODULATION PROTEIN J"/>
    <property type="match status" value="1"/>
</dbReference>
<dbReference type="OrthoDB" id="3370990at2"/>
<sequence>MTALRFAVTDGWTITRRDLLHWRRAPSIAVITLLFPVLLLLMFSYLLGGGMAVPDGGDYREFLVPGMAAMVMLFGLETTFTSVATDATRGITDRFRSLPMSPSAVVLGRAGADLLQSLATIAVLIGAGLLVGWRWHNGLGPALGALAMLILLRIALLAVGIFLGLLAADPQAVVAMQILVWPFGFLSNVFTSPATMPGWLGTIADANPVSATVAAVRELCGNPGWPGTSWFAENATLLAVVWPLVLLAIFFPLAVRRYQRLNR</sequence>
<proteinExistence type="inferred from homology"/>
<evidence type="ECO:0000256" key="4">
    <source>
        <dbReference type="ARBA" id="ARBA00023136"/>
    </source>
</evidence>
<dbReference type="Proteomes" id="UP000295444">
    <property type="component" value="Unassembled WGS sequence"/>
</dbReference>
<feature type="transmembrane region" description="Helical" evidence="6">
    <location>
        <begin position="235"/>
        <end position="255"/>
    </location>
</feature>
<evidence type="ECO:0000313" key="8">
    <source>
        <dbReference type="EMBL" id="TDP91137.1"/>
    </source>
</evidence>
<keyword evidence="6" id="KW-1003">Cell membrane</keyword>
<dbReference type="GO" id="GO:0043190">
    <property type="term" value="C:ATP-binding cassette (ABC) transporter complex"/>
    <property type="evidence" value="ECO:0007669"/>
    <property type="project" value="InterPro"/>
</dbReference>
<feature type="transmembrane region" description="Helical" evidence="6">
    <location>
        <begin position="106"/>
        <end position="131"/>
    </location>
</feature>
<keyword evidence="6" id="KW-0813">Transport</keyword>
<keyword evidence="5" id="KW-0046">Antibiotic resistance</keyword>
<evidence type="ECO:0000256" key="5">
    <source>
        <dbReference type="ARBA" id="ARBA00023251"/>
    </source>
</evidence>
<name>A0A4R6RX97_LABRH</name>
<dbReference type="GO" id="GO:0046677">
    <property type="term" value="P:response to antibiotic"/>
    <property type="evidence" value="ECO:0007669"/>
    <property type="project" value="UniProtKB-KW"/>
</dbReference>
<dbReference type="EMBL" id="SNXZ01000009">
    <property type="protein sequence ID" value="TDP91137.1"/>
    <property type="molecule type" value="Genomic_DNA"/>
</dbReference>
<dbReference type="InterPro" id="IPR013525">
    <property type="entry name" value="ABC2_TM"/>
</dbReference>
<evidence type="ECO:0000256" key="1">
    <source>
        <dbReference type="ARBA" id="ARBA00004141"/>
    </source>
</evidence>
<feature type="transmembrane region" description="Helical" evidence="6">
    <location>
        <begin position="172"/>
        <end position="190"/>
    </location>
</feature>
<organism evidence="8 9">
    <name type="scientific">Labedaea rhizosphaerae</name>
    <dbReference type="NCBI Taxonomy" id="598644"/>
    <lineage>
        <taxon>Bacteria</taxon>
        <taxon>Bacillati</taxon>
        <taxon>Actinomycetota</taxon>
        <taxon>Actinomycetes</taxon>
        <taxon>Pseudonocardiales</taxon>
        <taxon>Pseudonocardiaceae</taxon>
        <taxon>Labedaea</taxon>
    </lineage>
</organism>
<feature type="transmembrane region" description="Helical" evidence="6">
    <location>
        <begin position="67"/>
        <end position="85"/>
    </location>
</feature>
<dbReference type="Pfam" id="PF01061">
    <property type="entry name" value="ABC2_membrane"/>
    <property type="match status" value="1"/>
</dbReference>
<comment type="subcellular location">
    <subcellularLocation>
        <location evidence="6">Cell membrane</location>
        <topology evidence="6">Multi-pass membrane protein</topology>
    </subcellularLocation>
    <subcellularLocation>
        <location evidence="1">Membrane</location>
        <topology evidence="1">Multi-pass membrane protein</topology>
    </subcellularLocation>
</comment>
<keyword evidence="4 6" id="KW-0472">Membrane</keyword>